<dbReference type="Pfam" id="PF13155">
    <property type="entry name" value="Toprim_2"/>
    <property type="match status" value="1"/>
</dbReference>
<feature type="coiled-coil region" evidence="1">
    <location>
        <begin position="333"/>
        <end position="363"/>
    </location>
</feature>
<dbReference type="InterPro" id="IPR048774">
    <property type="entry name" value="Helic-prim_T7_N"/>
</dbReference>
<dbReference type="Gene3D" id="3.40.1360.10">
    <property type="match status" value="1"/>
</dbReference>
<dbReference type="GO" id="GO:0003697">
    <property type="term" value="F:single-stranded DNA binding"/>
    <property type="evidence" value="ECO:0007669"/>
    <property type="project" value="InterPro"/>
</dbReference>
<reference evidence="4" key="2">
    <citation type="submission" date="2021-04" db="EMBL/GenBank/DDBJ databases">
        <authorList>
            <person name="Karlyshev A.V."/>
        </authorList>
    </citation>
    <scope>NUCLEOTIDE SEQUENCE</scope>
    <source>
        <strain evidence="4">LMG 29479</strain>
    </source>
</reference>
<accession>A0A8J8AYS0</accession>
<evidence type="ECO:0000256" key="2">
    <source>
        <dbReference type="SAM" id="MobiDB-lite"/>
    </source>
</evidence>
<protein>
    <submittedName>
        <fullName evidence="4">Toprim domain-containing protein</fullName>
    </submittedName>
</protein>
<dbReference type="SUPFAM" id="SSF52540">
    <property type="entry name" value="P-loop containing nucleoside triphosphate hydrolases"/>
    <property type="match status" value="1"/>
</dbReference>
<evidence type="ECO:0000259" key="3">
    <source>
        <dbReference type="PROSITE" id="PS51199"/>
    </source>
</evidence>
<gene>
    <name evidence="5" type="ORF">KB893_011110</name>
    <name evidence="4" type="ORF">KB893_02815</name>
</gene>
<evidence type="ECO:0000313" key="5">
    <source>
        <dbReference type="EMBL" id="MBS7457677.1"/>
    </source>
</evidence>
<dbReference type="PROSITE" id="PS51199">
    <property type="entry name" value="SF4_HELICASE"/>
    <property type="match status" value="1"/>
</dbReference>
<feature type="region of interest" description="Disordered" evidence="2">
    <location>
        <begin position="449"/>
        <end position="476"/>
    </location>
</feature>
<dbReference type="EMBL" id="JAGQFT020000006">
    <property type="protein sequence ID" value="MBS7457677.1"/>
    <property type="molecule type" value="Genomic_DNA"/>
</dbReference>
<dbReference type="SUPFAM" id="SSF56731">
    <property type="entry name" value="DNA primase core"/>
    <property type="match status" value="1"/>
</dbReference>
<dbReference type="Gene3D" id="2.20.25.180">
    <property type="match status" value="1"/>
</dbReference>
<dbReference type="GO" id="GO:0043139">
    <property type="term" value="F:5'-3' DNA helicase activity"/>
    <property type="evidence" value="ECO:0007669"/>
    <property type="project" value="InterPro"/>
</dbReference>
<name>A0A8J8AYS0_9GAMM</name>
<dbReference type="Pfam" id="PF21268">
    <property type="entry name" value="Helic-prim_T7_N"/>
    <property type="match status" value="1"/>
</dbReference>
<dbReference type="GO" id="GO:0006260">
    <property type="term" value="P:DNA replication"/>
    <property type="evidence" value="ECO:0007669"/>
    <property type="project" value="InterPro"/>
</dbReference>
<evidence type="ECO:0000313" key="4">
    <source>
        <dbReference type="EMBL" id="MBR0561458.1"/>
    </source>
</evidence>
<dbReference type="GO" id="GO:0005524">
    <property type="term" value="F:ATP binding"/>
    <property type="evidence" value="ECO:0007669"/>
    <property type="project" value="InterPro"/>
</dbReference>
<keyword evidence="1" id="KW-0175">Coiled coil</keyword>
<dbReference type="Gene3D" id="3.40.50.300">
    <property type="entry name" value="P-loop containing nucleotide triphosphate hydrolases"/>
    <property type="match status" value="1"/>
</dbReference>
<dbReference type="Pfam" id="PF03796">
    <property type="entry name" value="DnaB_C"/>
    <property type="match status" value="1"/>
</dbReference>
<dbReference type="CDD" id="cd19483">
    <property type="entry name" value="RecA-like_Gp4D_helicase"/>
    <property type="match status" value="1"/>
</dbReference>
<dbReference type="CDD" id="cd01029">
    <property type="entry name" value="TOPRIM_primases"/>
    <property type="match status" value="1"/>
</dbReference>
<dbReference type="InterPro" id="IPR027032">
    <property type="entry name" value="Twinkle-like"/>
</dbReference>
<evidence type="ECO:0000256" key="1">
    <source>
        <dbReference type="SAM" id="Coils"/>
    </source>
</evidence>
<dbReference type="InterPro" id="IPR034154">
    <property type="entry name" value="TOPRIM_DnaG/twinkle"/>
</dbReference>
<dbReference type="InterPro" id="IPR027417">
    <property type="entry name" value="P-loop_NTPase"/>
</dbReference>
<feature type="domain" description="SF4 helicase" evidence="3">
    <location>
        <begin position="195"/>
        <end position="459"/>
    </location>
</feature>
<dbReference type="InterPro" id="IPR007694">
    <property type="entry name" value="DNA_helicase_DnaB-like_C"/>
</dbReference>
<dbReference type="Proteomes" id="UP000675747">
    <property type="component" value="Unassembled WGS sequence"/>
</dbReference>
<keyword evidence="6" id="KW-1185">Reference proteome</keyword>
<feature type="compositionally biased region" description="Acidic residues" evidence="2">
    <location>
        <begin position="460"/>
        <end position="476"/>
    </location>
</feature>
<dbReference type="PANTHER" id="PTHR12873">
    <property type="entry name" value="T7-LIKE MITOCHONDRIAL DNA HELICASE"/>
    <property type="match status" value="1"/>
</dbReference>
<dbReference type="AlphaFoldDB" id="A0A8J8AYS0"/>
<comment type="caution">
    <text evidence="4">The sequence shown here is derived from an EMBL/GenBank/DDBJ whole genome shotgun (WGS) entry which is preliminary data.</text>
</comment>
<sequence length="476" mass="53115">MTEETCRKYGYLTGDHNGKTVQIANYRRDGQLVAQKVRYKPKPDGKKDMSVRGDLKGAGLYGQHLWEPGRRVVITEGEIDALTVAQVLNLRWPVVSVPNGAQGAAKAIKAEIEWLEQFESVVLMFDMDEPGQEAVAECVRLFSPGKCKVAQLPRKDPNEMLQAGDTEGIVTAIWQAQTYRPDGIVGFSDLRDRALKPVEQGLPWPWDRMNDLTYGRRYGEVYFLGAGTGVGKTDVFTEIIAYTAVDLGEKCGLFYLEQPPVETAKRVAGKLAGKRFHVPDGSWTAEELTEAFDRAAATGNLHLYDHFGSTEWDVILSKMRYLAVNEGVKHFFLDHLTALAAEAEDEKKALEEIMAQIAGFAQEHEVCFYGISHLATPEKGSHEEGARVTIRQFKGSRAIGFWSHFMFGLERDQQAEDPIRRSTTTFRFLKDRLTGQSVGEVMYLRYDTTTGRLSEAPPPSDDDASGFPDEGDDAPF</sequence>
<organism evidence="4">
    <name type="scientific">Coralloluteibacterium stylophorae</name>
    <dbReference type="NCBI Taxonomy" id="1776034"/>
    <lineage>
        <taxon>Bacteria</taxon>
        <taxon>Pseudomonadati</taxon>
        <taxon>Pseudomonadota</taxon>
        <taxon>Gammaproteobacteria</taxon>
        <taxon>Lysobacterales</taxon>
        <taxon>Lysobacteraceae</taxon>
        <taxon>Coralloluteibacterium</taxon>
    </lineage>
</organism>
<dbReference type="PANTHER" id="PTHR12873:SF0">
    <property type="entry name" value="TWINKLE MTDNA HELICASE"/>
    <property type="match status" value="1"/>
</dbReference>
<evidence type="ECO:0000313" key="6">
    <source>
        <dbReference type="Proteomes" id="UP000675747"/>
    </source>
</evidence>
<reference evidence="5 6" key="1">
    <citation type="journal article" date="2021" name="Microbiol. Resour. Announc.">
        <title>Draft Genome Sequence of Coralloluteibacterium stylophorae LMG 29479T.</title>
        <authorList>
            <person name="Karlyshev A.V."/>
            <person name="Kudryashova E.B."/>
            <person name="Ariskina E.V."/>
            <person name="Conroy A.P."/>
            <person name="Abidueva E.Y."/>
        </authorList>
    </citation>
    <scope>NUCLEOTIDE SEQUENCE [LARGE SCALE GENOMIC DNA]</scope>
    <source>
        <strain evidence="5 6">LMG 29479</strain>
    </source>
</reference>
<dbReference type="EMBL" id="JAGQFT010000010">
    <property type="protein sequence ID" value="MBR0561458.1"/>
    <property type="molecule type" value="Genomic_DNA"/>
</dbReference>
<proteinExistence type="predicted"/>